<gene>
    <name evidence="1" type="ORF">K9W45_12830</name>
</gene>
<evidence type="ECO:0000313" key="1">
    <source>
        <dbReference type="EMBL" id="UJG40705.1"/>
    </source>
</evidence>
<dbReference type="Proteomes" id="UP001201020">
    <property type="component" value="Chromosome"/>
</dbReference>
<name>A0A9Y1FKW6_9ARCH</name>
<proteinExistence type="predicted"/>
<accession>A0A9Y1FKW6</accession>
<protein>
    <submittedName>
        <fullName evidence="1">Uncharacterized protein</fullName>
    </submittedName>
</protein>
<sequence length="159" mass="18053">MNYRKKIVVFILLVVGLSLVGSRVSACTEVYSSETNILSTHILTAYYSDLEDKGVENDIFTSIYISFDSPYYYNHLYCYVELTLPSGYYYSYLISIEFYGVYEITLPIYMYNHATESGDYILYVASFFACSNHYLAESLVIFDPPGGTDGADPPRIEVG</sequence>
<dbReference type="EMBL" id="CP084166">
    <property type="protein sequence ID" value="UJG40705.1"/>
    <property type="molecule type" value="Genomic_DNA"/>
</dbReference>
<organism evidence="1">
    <name type="scientific">Candidatus Heimdallarchaeum aukensis</name>
    <dbReference type="NCBI Taxonomy" id="2876573"/>
    <lineage>
        <taxon>Archaea</taxon>
        <taxon>Promethearchaeati</taxon>
        <taxon>Candidatus Heimdallarchaeota</taxon>
        <taxon>Candidatus Heimdallarchaeia (ex Rinke et al. 2021) (nom. nud.)</taxon>
        <taxon>Candidatus Heimdallarchaeales</taxon>
        <taxon>Candidatus Heimdallarchaeaceae</taxon>
        <taxon>Candidatus Heimdallarchaeum</taxon>
    </lineage>
</organism>
<dbReference type="AlphaFoldDB" id="A0A9Y1FKW6"/>
<reference evidence="1" key="1">
    <citation type="journal article" date="2022" name="Nat. Microbiol.">
        <title>Unique mobile elements and scalable gene flow at the prokaryote-eukaryote boundary revealed by circularized Asgard archaea genomes.</title>
        <authorList>
            <person name="Wu F."/>
            <person name="Speth D.R."/>
            <person name="Philosof A."/>
            <person name="Cremiere A."/>
            <person name="Narayanan A."/>
            <person name="Barco R.A."/>
            <person name="Connon S.A."/>
            <person name="Amend J.P."/>
            <person name="Antoshechkin I.A."/>
            <person name="Orphan V.J."/>
        </authorList>
    </citation>
    <scope>NUCLEOTIDE SEQUENCE</scope>
    <source>
        <strain evidence="1">PM71</strain>
    </source>
</reference>